<dbReference type="PANTHER" id="PTHR47373">
    <property type="entry name" value="CYSTEINE PROTEINASE INHIBITOR 2"/>
    <property type="match status" value="1"/>
</dbReference>
<dbReference type="SMART" id="SM00043">
    <property type="entry name" value="CY"/>
    <property type="match status" value="1"/>
</dbReference>
<dbReference type="OrthoDB" id="1908104at2759"/>
<evidence type="ECO:0000259" key="3">
    <source>
        <dbReference type="SMART" id="SM00043"/>
    </source>
</evidence>
<dbReference type="CDD" id="cd00042">
    <property type="entry name" value="CY"/>
    <property type="match status" value="1"/>
</dbReference>
<dbReference type="GO" id="GO:0004869">
    <property type="term" value="F:cysteine-type endopeptidase inhibitor activity"/>
    <property type="evidence" value="ECO:0007669"/>
    <property type="project" value="UniProtKB-KW"/>
</dbReference>
<dbReference type="Proteomes" id="UP000000226">
    <property type="component" value="Chromosome 3"/>
</dbReference>
<sequence length="173" mass="19609">MMSKRKPVPNHREKRCTLDDERCTKRLRRTWKTKLANNLEKGVEDKKKPKFSPNIEEKRMALLLVLACVLCGVSYGELVGEKSEIANVNMNKEVQDLGQFAVEERNQSMKEIAFAKPELTFVEVLEAQKQVVSVTKYYLKISTNKSGGSKTYDSVVVVKPSSKQLLNFTASPP</sequence>
<dbReference type="Gene3D" id="3.10.450.10">
    <property type="match status" value="1"/>
</dbReference>
<dbReference type="InterPro" id="IPR000010">
    <property type="entry name" value="Cystatin_dom"/>
</dbReference>
<dbReference type="Gramene" id="ESW25800">
    <property type="protein sequence ID" value="ESW25800"/>
    <property type="gene ID" value="PHAVU_003G066200g"/>
</dbReference>
<keyword evidence="2" id="KW-0789">Thiol protease inhibitor</keyword>
<reference evidence="5" key="1">
    <citation type="journal article" date="2014" name="Nat. Genet.">
        <title>A reference genome for common bean and genome-wide analysis of dual domestications.</title>
        <authorList>
            <person name="Schmutz J."/>
            <person name="McClean P.E."/>
            <person name="Mamidi S."/>
            <person name="Wu G.A."/>
            <person name="Cannon S.B."/>
            <person name="Grimwood J."/>
            <person name="Jenkins J."/>
            <person name="Shu S."/>
            <person name="Song Q."/>
            <person name="Chavarro C."/>
            <person name="Torres-Torres M."/>
            <person name="Geffroy V."/>
            <person name="Moghaddam S.M."/>
            <person name="Gao D."/>
            <person name="Abernathy B."/>
            <person name="Barry K."/>
            <person name="Blair M."/>
            <person name="Brick M.A."/>
            <person name="Chovatia M."/>
            <person name="Gepts P."/>
            <person name="Goodstein D.M."/>
            <person name="Gonzales M."/>
            <person name="Hellsten U."/>
            <person name="Hyten D.L."/>
            <person name="Jia G."/>
            <person name="Kelly J.D."/>
            <person name="Kudrna D."/>
            <person name="Lee R."/>
            <person name="Richard M.M."/>
            <person name="Miklas P.N."/>
            <person name="Osorno J.M."/>
            <person name="Rodrigues J."/>
            <person name="Thareau V."/>
            <person name="Urrea C.A."/>
            <person name="Wang M."/>
            <person name="Yu Y."/>
            <person name="Zhang M."/>
            <person name="Wing R.A."/>
            <person name="Cregan P.B."/>
            <person name="Rokhsar D.S."/>
            <person name="Jackson S.A."/>
        </authorList>
    </citation>
    <scope>NUCLEOTIDE SEQUENCE [LARGE SCALE GENOMIC DNA]</scope>
    <source>
        <strain evidence="5">cv. G19833</strain>
    </source>
</reference>
<evidence type="ECO:0000256" key="1">
    <source>
        <dbReference type="ARBA" id="ARBA00022690"/>
    </source>
</evidence>
<accession>V7C949</accession>
<dbReference type="AlphaFoldDB" id="V7C949"/>
<evidence type="ECO:0000313" key="4">
    <source>
        <dbReference type="EMBL" id="ESW25800.1"/>
    </source>
</evidence>
<keyword evidence="1" id="KW-0646">Protease inhibitor</keyword>
<feature type="domain" description="Cystatin" evidence="3">
    <location>
        <begin position="77"/>
        <end position="171"/>
    </location>
</feature>
<dbReference type="EMBL" id="CM002290">
    <property type="protein sequence ID" value="ESW25800.1"/>
    <property type="molecule type" value="Genomic_DNA"/>
</dbReference>
<protein>
    <recommendedName>
        <fullName evidence="3">Cystatin domain-containing protein</fullName>
    </recommendedName>
</protein>
<dbReference type="InterPro" id="IPR046350">
    <property type="entry name" value="Cystatin_sf"/>
</dbReference>
<evidence type="ECO:0000256" key="2">
    <source>
        <dbReference type="ARBA" id="ARBA00022704"/>
    </source>
</evidence>
<dbReference type="SMR" id="V7C949"/>
<dbReference type="SUPFAM" id="SSF54403">
    <property type="entry name" value="Cystatin/monellin"/>
    <property type="match status" value="1"/>
</dbReference>
<evidence type="ECO:0000313" key="5">
    <source>
        <dbReference type="Proteomes" id="UP000000226"/>
    </source>
</evidence>
<dbReference type="STRING" id="3885.V7C949"/>
<organism evidence="4 5">
    <name type="scientific">Phaseolus vulgaris</name>
    <name type="common">Kidney bean</name>
    <name type="synonym">French bean</name>
    <dbReference type="NCBI Taxonomy" id="3885"/>
    <lineage>
        <taxon>Eukaryota</taxon>
        <taxon>Viridiplantae</taxon>
        <taxon>Streptophyta</taxon>
        <taxon>Embryophyta</taxon>
        <taxon>Tracheophyta</taxon>
        <taxon>Spermatophyta</taxon>
        <taxon>Magnoliopsida</taxon>
        <taxon>eudicotyledons</taxon>
        <taxon>Gunneridae</taxon>
        <taxon>Pentapetalae</taxon>
        <taxon>rosids</taxon>
        <taxon>fabids</taxon>
        <taxon>Fabales</taxon>
        <taxon>Fabaceae</taxon>
        <taxon>Papilionoideae</taxon>
        <taxon>50 kb inversion clade</taxon>
        <taxon>NPAAA clade</taxon>
        <taxon>indigoferoid/millettioid clade</taxon>
        <taxon>Phaseoleae</taxon>
        <taxon>Phaseolus</taxon>
    </lineage>
</organism>
<dbReference type="PANTHER" id="PTHR47373:SF1">
    <property type="entry name" value="CYSTEINE PROTEINASE INHIBITOR 2"/>
    <property type="match status" value="1"/>
</dbReference>
<keyword evidence="5" id="KW-1185">Reference proteome</keyword>
<dbReference type="Pfam" id="PF16845">
    <property type="entry name" value="SQAPI"/>
    <property type="match status" value="1"/>
</dbReference>
<proteinExistence type="predicted"/>
<gene>
    <name evidence="4" type="ORF">PHAVU_003G066200g</name>
</gene>
<name>V7C949_PHAVU</name>